<dbReference type="AlphaFoldDB" id="A0A1E7LAL8"/>
<reference evidence="1 2" key="1">
    <citation type="journal article" date="2016" name="Front. Microbiol.">
        <title>Comparative Genomics Analysis of Streptomyces Species Reveals Their Adaptation to the Marine Environment and Their Diversity at the Genomic Level.</title>
        <authorList>
            <person name="Tian X."/>
            <person name="Zhang Z."/>
            <person name="Yang T."/>
            <person name="Chen M."/>
            <person name="Li J."/>
            <person name="Chen F."/>
            <person name="Yang J."/>
            <person name="Li W."/>
            <person name="Zhang B."/>
            <person name="Zhang Z."/>
            <person name="Wu J."/>
            <person name="Zhang C."/>
            <person name="Long L."/>
            <person name="Xiao J."/>
        </authorList>
    </citation>
    <scope>NUCLEOTIDE SEQUENCE [LARGE SCALE GENOMIC DNA]</scope>
    <source>
        <strain evidence="1 2">SCSIO 10429</strain>
    </source>
</reference>
<organism evidence="1 2">
    <name type="scientific">Streptomyces nanshensis</name>
    <dbReference type="NCBI Taxonomy" id="518642"/>
    <lineage>
        <taxon>Bacteria</taxon>
        <taxon>Bacillati</taxon>
        <taxon>Actinomycetota</taxon>
        <taxon>Actinomycetes</taxon>
        <taxon>Kitasatosporales</taxon>
        <taxon>Streptomycetaceae</taxon>
        <taxon>Streptomyces</taxon>
    </lineage>
</organism>
<evidence type="ECO:0000313" key="1">
    <source>
        <dbReference type="EMBL" id="OEV13204.1"/>
    </source>
</evidence>
<protein>
    <submittedName>
        <fullName evidence="1">Uncharacterized protein</fullName>
    </submittedName>
</protein>
<keyword evidence="2" id="KW-1185">Reference proteome</keyword>
<evidence type="ECO:0000313" key="2">
    <source>
        <dbReference type="Proteomes" id="UP000176005"/>
    </source>
</evidence>
<accession>A0A1E7LAL8</accession>
<name>A0A1E7LAL8_9ACTN</name>
<dbReference type="Proteomes" id="UP000176005">
    <property type="component" value="Unassembled WGS sequence"/>
</dbReference>
<sequence>MYDDEAPIPATDEQGRYARITRAPGNGMPTYVVLIGPECGGTIFDEQFPDGTSLPRGRFAAWSPMKGQVGFFGELEAAADAIAETWPAPAGPKGTTEPKARADQANARCGGTLRRYNIVAEAARLHAEGGRTVAKAWKDALAADWKRQLAATPIPDEGELENCISVLGGEVHTAQWGNDEDMPTMPLCRTGAQDHMRTRYTVTPLAITCTTCIIQRENRAKRRAARG</sequence>
<comment type="caution">
    <text evidence="1">The sequence shown here is derived from an EMBL/GenBank/DDBJ whole genome shotgun (WGS) entry which is preliminary data.</text>
</comment>
<dbReference type="EMBL" id="LJGW01000092">
    <property type="protein sequence ID" value="OEV13204.1"/>
    <property type="molecule type" value="Genomic_DNA"/>
</dbReference>
<gene>
    <name evidence="1" type="ORF">AN218_04620</name>
</gene>
<proteinExistence type="predicted"/>